<reference evidence="1 2" key="1">
    <citation type="submission" date="2020-08" db="EMBL/GenBank/DDBJ databases">
        <title>Genomic Encyclopedia of Type Strains, Phase IV (KMG-IV): sequencing the most valuable type-strain genomes for metagenomic binning, comparative biology and taxonomic classification.</title>
        <authorList>
            <person name="Goeker M."/>
        </authorList>
    </citation>
    <scope>NUCLEOTIDE SEQUENCE [LARGE SCALE GENOMIC DNA]</scope>
    <source>
        <strain evidence="1 2">DSM 19331</strain>
    </source>
</reference>
<name>A0A7W6FLY9_9HYPH</name>
<accession>A0A7W6FLY9</accession>
<protein>
    <submittedName>
        <fullName evidence="1">Uncharacterized protein</fullName>
    </submittedName>
</protein>
<proteinExistence type="predicted"/>
<comment type="caution">
    <text evidence="1">The sequence shown here is derived from an EMBL/GenBank/DDBJ whole genome shotgun (WGS) entry which is preliminary data.</text>
</comment>
<gene>
    <name evidence="1" type="ORF">GGQ65_005762</name>
</gene>
<dbReference type="RefSeq" id="WP_126829639.1">
    <property type="nucleotide sequence ID" value="NZ_JACIDG010000018.1"/>
</dbReference>
<evidence type="ECO:0000313" key="1">
    <source>
        <dbReference type="EMBL" id="MBB3918424.1"/>
    </source>
</evidence>
<dbReference type="Proteomes" id="UP000545490">
    <property type="component" value="Unassembled WGS sequence"/>
</dbReference>
<evidence type="ECO:0000313" key="2">
    <source>
        <dbReference type="Proteomes" id="UP000545490"/>
    </source>
</evidence>
<organism evidence="1 2">
    <name type="scientific">Rhizobium fabae</name>
    <dbReference type="NCBI Taxonomy" id="573179"/>
    <lineage>
        <taxon>Bacteria</taxon>
        <taxon>Pseudomonadati</taxon>
        <taxon>Pseudomonadota</taxon>
        <taxon>Alphaproteobacteria</taxon>
        <taxon>Hyphomicrobiales</taxon>
        <taxon>Rhizobiaceae</taxon>
        <taxon>Rhizobium/Agrobacterium group</taxon>
        <taxon>Rhizobium</taxon>
    </lineage>
</organism>
<sequence>MTRADAIQLLAGKGFIVKERIWSFQESICVFGSPQNSGEIKLFDQMATLYPTADERWVVFGSWAPNKETDFRFLTDAVAFILESMSPAKC</sequence>
<dbReference type="EMBL" id="JACIDG010000018">
    <property type="protein sequence ID" value="MBB3918424.1"/>
    <property type="molecule type" value="Genomic_DNA"/>
</dbReference>
<dbReference type="AlphaFoldDB" id="A0A7W6FLY9"/>